<dbReference type="STRING" id="1514971.AUR64_03610"/>
<protein>
    <submittedName>
        <fullName evidence="2">Uncharacterized protein</fullName>
    </submittedName>
</protein>
<evidence type="ECO:0000313" key="3">
    <source>
        <dbReference type="Proteomes" id="UP000054387"/>
    </source>
</evidence>
<comment type="caution">
    <text evidence="2">The sequence shown here is derived from an EMBL/GenBank/DDBJ whole genome shotgun (WGS) entry which is preliminary data.</text>
</comment>
<evidence type="ECO:0000256" key="1">
    <source>
        <dbReference type="SAM" id="Phobius"/>
    </source>
</evidence>
<dbReference type="AlphaFoldDB" id="A0A0W1RDK8"/>
<reference evidence="2 3" key="1">
    <citation type="submission" date="2015-12" db="EMBL/GenBank/DDBJ databases">
        <title>Haloprofundus marisrubri gen. nov., sp. nov., an extremely halophilic archaeon isolated from the Discovery deep brine-seawater interface in the Red Sea.</title>
        <authorList>
            <person name="Zhang G."/>
            <person name="Stingl U."/>
            <person name="Rashid M."/>
        </authorList>
    </citation>
    <scope>NUCLEOTIDE SEQUENCE [LARGE SCALE GENOMIC DNA]</scope>
    <source>
        <strain evidence="2 3">SB9</strain>
    </source>
</reference>
<dbReference type="RefSeq" id="WP_058580087.1">
    <property type="nucleotide sequence ID" value="NZ_LOPU01000004.1"/>
</dbReference>
<gene>
    <name evidence="2" type="ORF">AUR64_03610</name>
</gene>
<keyword evidence="3" id="KW-1185">Reference proteome</keyword>
<keyword evidence="1" id="KW-1133">Transmembrane helix</keyword>
<dbReference type="OrthoDB" id="351103at2157"/>
<keyword evidence="1" id="KW-0472">Membrane</keyword>
<name>A0A0W1RDK8_9EURY</name>
<keyword evidence="1" id="KW-0812">Transmembrane</keyword>
<dbReference type="EMBL" id="LOPU01000004">
    <property type="protein sequence ID" value="KTG11355.1"/>
    <property type="molecule type" value="Genomic_DNA"/>
</dbReference>
<organism evidence="2 3">
    <name type="scientific">Haloprofundus marisrubri</name>
    <dbReference type="NCBI Taxonomy" id="1514971"/>
    <lineage>
        <taxon>Archaea</taxon>
        <taxon>Methanobacteriati</taxon>
        <taxon>Methanobacteriota</taxon>
        <taxon>Stenosarchaea group</taxon>
        <taxon>Halobacteria</taxon>
        <taxon>Halobacteriales</taxon>
        <taxon>Haloferacaceae</taxon>
        <taxon>Haloprofundus</taxon>
    </lineage>
</organism>
<proteinExistence type="predicted"/>
<evidence type="ECO:0000313" key="2">
    <source>
        <dbReference type="EMBL" id="KTG11355.1"/>
    </source>
</evidence>
<dbReference type="Proteomes" id="UP000054387">
    <property type="component" value="Unassembled WGS sequence"/>
</dbReference>
<accession>A0A0W1RDK8</accession>
<feature type="transmembrane region" description="Helical" evidence="1">
    <location>
        <begin position="35"/>
        <end position="55"/>
    </location>
</feature>
<sequence>MRQSFGSVLFALNAILLVLLLVALQYVEPGTAEYAISQVSLGIILLTFVGLVLAARRGLTIFER</sequence>